<organism evidence="5 6">
    <name type="scientific">Pseudochelatococcus lubricantis</name>
    <dbReference type="NCBI Taxonomy" id="1538102"/>
    <lineage>
        <taxon>Bacteria</taxon>
        <taxon>Pseudomonadati</taxon>
        <taxon>Pseudomonadota</taxon>
        <taxon>Alphaproteobacteria</taxon>
        <taxon>Hyphomicrobiales</taxon>
        <taxon>Chelatococcaceae</taxon>
        <taxon>Pseudochelatococcus</taxon>
    </lineage>
</organism>
<dbReference type="InterPro" id="IPR010982">
    <property type="entry name" value="Lambda_DNA-bd_dom_sf"/>
</dbReference>
<dbReference type="Proteomes" id="UP001429580">
    <property type="component" value="Unassembled WGS sequence"/>
</dbReference>
<evidence type="ECO:0000256" key="2">
    <source>
        <dbReference type="ARBA" id="ARBA00023125"/>
    </source>
</evidence>
<dbReference type="PANTHER" id="PTHR30146:SF109">
    <property type="entry name" value="HTH-TYPE TRANSCRIPTIONAL REGULATOR GALS"/>
    <property type="match status" value="1"/>
</dbReference>
<reference evidence="5 6" key="1">
    <citation type="submission" date="2020-03" db="EMBL/GenBank/DDBJ databases">
        <title>Genomic Encyclopedia of Type Strains, Phase IV (KMG-IV): sequencing the most valuable type-strain genomes for metagenomic binning, comparative biology and taxonomic classification.</title>
        <authorList>
            <person name="Goeker M."/>
        </authorList>
    </citation>
    <scope>NUCLEOTIDE SEQUENCE [LARGE SCALE GENOMIC DNA]</scope>
    <source>
        <strain evidence="5 6">DSM 103870</strain>
    </source>
</reference>
<dbReference type="InterPro" id="IPR046335">
    <property type="entry name" value="LacI/GalR-like_sensor"/>
</dbReference>
<evidence type="ECO:0000256" key="3">
    <source>
        <dbReference type="ARBA" id="ARBA00023163"/>
    </source>
</evidence>
<dbReference type="RefSeq" id="WP_246225358.1">
    <property type="nucleotide sequence ID" value="NZ_JAASQI010000007.1"/>
</dbReference>
<dbReference type="Gene3D" id="1.10.260.40">
    <property type="entry name" value="lambda repressor-like DNA-binding domains"/>
    <property type="match status" value="1"/>
</dbReference>
<protein>
    <submittedName>
        <fullName evidence="5">DNA-binding LacI/PurR family transcriptional regulator</fullName>
    </submittedName>
</protein>
<evidence type="ECO:0000256" key="1">
    <source>
        <dbReference type="ARBA" id="ARBA00023015"/>
    </source>
</evidence>
<dbReference type="CDD" id="cd01392">
    <property type="entry name" value="HTH_LacI"/>
    <property type="match status" value="1"/>
</dbReference>
<dbReference type="InterPro" id="IPR000843">
    <property type="entry name" value="HTH_LacI"/>
</dbReference>
<dbReference type="SMART" id="SM00354">
    <property type="entry name" value="HTH_LACI"/>
    <property type="match status" value="1"/>
</dbReference>
<feature type="domain" description="HTH lacI-type" evidence="4">
    <location>
        <begin position="1"/>
        <end position="52"/>
    </location>
</feature>
<sequence length="340" mass="35953">MTIRDVAARAGCSIATVSRVITGNGPVSEDMRKRVVQAALEVGFAIARAFPETRPIISILIPSLTNPVFAVAVAGVEQRARSAGLSTVLGQSNYDPAQEEEIVTALIGERPVGMIMTVCDPVSSVALQRVRKAGLPVVTIYNEGTPEGVGAVSVDNRGAVRRMTEELLALGHRNILFVGGRFVSSDRSARRYEGYRDAMTAAGLQTAPAIEVDFIDATKDIDLTEVIADHRPTAIIASNDLLAVTVIGSLRRAGLSIPEDVSVVGFDGIDFARHVSPRLSTIQQPSQAMGTLAASLLLDMAAGHKPPQQLRPDVIPLSGETIAPPRQCGLSTVNQPPKPA</sequence>
<accession>A0ABX0V1T9</accession>
<keyword evidence="1" id="KW-0805">Transcription regulation</keyword>
<dbReference type="PANTHER" id="PTHR30146">
    <property type="entry name" value="LACI-RELATED TRANSCRIPTIONAL REPRESSOR"/>
    <property type="match status" value="1"/>
</dbReference>
<evidence type="ECO:0000313" key="5">
    <source>
        <dbReference type="EMBL" id="NIJ59116.1"/>
    </source>
</evidence>
<evidence type="ECO:0000313" key="6">
    <source>
        <dbReference type="Proteomes" id="UP001429580"/>
    </source>
</evidence>
<dbReference type="Pfam" id="PF00356">
    <property type="entry name" value="LacI"/>
    <property type="match status" value="1"/>
</dbReference>
<dbReference type="GO" id="GO:0003677">
    <property type="term" value="F:DNA binding"/>
    <property type="evidence" value="ECO:0007669"/>
    <property type="project" value="UniProtKB-KW"/>
</dbReference>
<gene>
    <name evidence="5" type="ORF">FHS82_002971</name>
</gene>
<proteinExistence type="predicted"/>
<name>A0ABX0V1T9_9HYPH</name>
<dbReference type="SUPFAM" id="SSF47413">
    <property type="entry name" value="lambda repressor-like DNA-binding domains"/>
    <property type="match status" value="1"/>
</dbReference>
<dbReference type="InterPro" id="IPR028082">
    <property type="entry name" value="Peripla_BP_I"/>
</dbReference>
<keyword evidence="2 5" id="KW-0238">DNA-binding</keyword>
<dbReference type="Pfam" id="PF13377">
    <property type="entry name" value="Peripla_BP_3"/>
    <property type="match status" value="1"/>
</dbReference>
<evidence type="ECO:0000259" key="4">
    <source>
        <dbReference type="PROSITE" id="PS50932"/>
    </source>
</evidence>
<dbReference type="EMBL" id="JAASQI010000007">
    <property type="protein sequence ID" value="NIJ59116.1"/>
    <property type="molecule type" value="Genomic_DNA"/>
</dbReference>
<dbReference type="PROSITE" id="PS50932">
    <property type="entry name" value="HTH_LACI_2"/>
    <property type="match status" value="1"/>
</dbReference>
<comment type="caution">
    <text evidence="5">The sequence shown here is derived from an EMBL/GenBank/DDBJ whole genome shotgun (WGS) entry which is preliminary data.</text>
</comment>
<dbReference type="Gene3D" id="3.40.50.2300">
    <property type="match status" value="2"/>
</dbReference>
<keyword evidence="6" id="KW-1185">Reference proteome</keyword>
<dbReference type="SUPFAM" id="SSF53822">
    <property type="entry name" value="Periplasmic binding protein-like I"/>
    <property type="match status" value="1"/>
</dbReference>
<keyword evidence="3" id="KW-0804">Transcription</keyword>